<evidence type="ECO:0000256" key="9">
    <source>
        <dbReference type="SAM" id="Coils"/>
    </source>
</evidence>
<protein>
    <recommendedName>
        <fullName evidence="7">Gamma-soluble NSF attachment protein</fullName>
    </recommendedName>
    <alternativeName>
        <fullName evidence="8">N-ethylmaleimide-sensitive factor attachment protein gamma</fullName>
    </alternativeName>
</protein>
<dbReference type="InterPro" id="IPR011990">
    <property type="entry name" value="TPR-like_helical_dom_sf"/>
</dbReference>
<dbReference type="SUPFAM" id="SSF48452">
    <property type="entry name" value="TPR-like"/>
    <property type="match status" value="1"/>
</dbReference>
<evidence type="ECO:0000256" key="6">
    <source>
        <dbReference type="ARBA" id="ARBA00023136"/>
    </source>
</evidence>
<sequence>MTNSANDYDSKLSKRKTTLNICLPEKMTDAKQRRQKEAQEHLSKAEKCLKTSFMKWTPDLDGAASEYTQAATCYRNAKMLTEAKQAYVKTAEIQCKMNSPFHAGKSYEQAGLIAKENKEIEDCVNMLTKAARLFQENGTPDTAALCLEKAAKSVELSHPVKAAELYRNACDISELEDNPRRCAEFIGKSALLLIKEQRYEEALEALKKEIDFHAQSENFPKINRCMVGVVLVYLYNGDPVEAGKFFQQSMSHGTLGASEEAGIIDELLSAYNDGDEESAVEVLTRPYIKFMDNAFAKLAKSMVIPGGIGKKGSGKPVSETEGKSRVQIDDDEDEFDGGLT</sequence>
<keyword evidence="6" id="KW-0472">Membrane</keyword>
<evidence type="ECO:0000256" key="2">
    <source>
        <dbReference type="ARBA" id="ARBA00010050"/>
    </source>
</evidence>
<name>A0A8S3QAW8_MYTED</name>
<comment type="subcellular location">
    <subcellularLocation>
        <location evidence="1">Membrane</location>
        <topology evidence="1">Peripheral membrane protein</topology>
    </subcellularLocation>
</comment>
<evidence type="ECO:0000256" key="8">
    <source>
        <dbReference type="ARBA" id="ARBA00042485"/>
    </source>
</evidence>
<feature type="coiled-coil region" evidence="9">
    <location>
        <begin position="189"/>
        <end position="216"/>
    </location>
</feature>
<keyword evidence="4" id="KW-0931">ER-Golgi transport</keyword>
<dbReference type="AlphaFoldDB" id="A0A8S3QAW8"/>
<gene>
    <name evidence="11" type="ORF">MEDL_6358</name>
</gene>
<proteinExistence type="inferred from homology"/>
<keyword evidence="12" id="KW-1185">Reference proteome</keyword>
<reference evidence="11" key="1">
    <citation type="submission" date="2021-03" db="EMBL/GenBank/DDBJ databases">
        <authorList>
            <person name="Bekaert M."/>
        </authorList>
    </citation>
    <scope>NUCLEOTIDE SEQUENCE</scope>
</reference>
<dbReference type="PANTHER" id="PTHR13768:SF2">
    <property type="entry name" value="GAMMA-SOLUBLE NSF ATTACHMENT PROTEIN"/>
    <property type="match status" value="1"/>
</dbReference>
<evidence type="ECO:0000256" key="1">
    <source>
        <dbReference type="ARBA" id="ARBA00004170"/>
    </source>
</evidence>
<keyword evidence="3" id="KW-0813">Transport</keyword>
<dbReference type="EMBL" id="CAJPWZ010000353">
    <property type="protein sequence ID" value="CAG2191098.1"/>
    <property type="molecule type" value="Genomic_DNA"/>
</dbReference>
<feature type="compositionally biased region" description="Acidic residues" evidence="10">
    <location>
        <begin position="329"/>
        <end position="340"/>
    </location>
</feature>
<dbReference type="Pfam" id="PF14938">
    <property type="entry name" value="SNAP"/>
    <property type="match status" value="1"/>
</dbReference>
<dbReference type="PANTHER" id="PTHR13768">
    <property type="entry name" value="SOLUBLE NSF ATTACHMENT PROTEIN SNAP"/>
    <property type="match status" value="1"/>
</dbReference>
<dbReference type="GO" id="GO:0019905">
    <property type="term" value="F:syntaxin binding"/>
    <property type="evidence" value="ECO:0007669"/>
    <property type="project" value="TreeGrafter"/>
</dbReference>
<organism evidence="11 12">
    <name type="scientific">Mytilus edulis</name>
    <name type="common">Blue mussel</name>
    <dbReference type="NCBI Taxonomy" id="6550"/>
    <lineage>
        <taxon>Eukaryota</taxon>
        <taxon>Metazoa</taxon>
        <taxon>Spiralia</taxon>
        <taxon>Lophotrochozoa</taxon>
        <taxon>Mollusca</taxon>
        <taxon>Bivalvia</taxon>
        <taxon>Autobranchia</taxon>
        <taxon>Pteriomorphia</taxon>
        <taxon>Mytilida</taxon>
        <taxon>Mytiloidea</taxon>
        <taxon>Mytilidae</taxon>
        <taxon>Mytilinae</taxon>
        <taxon>Mytilus</taxon>
    </lineage>
</organism>
<evidence type="ECO:0000256" key="10">
    <source>
        <dbReference type="SAM" id="MobiDB-lite"/>
    </source>
</evidence>
<keyword evidence="5" id="KW-0653">Protein transport</keyword>
<comment type="similarity">
    <text evidence="2">Belongs to the SNAP family.</text>
</comment>
<feature type="region of interest" description="Disordered" evidence="10">
    <location>
        <begin position="310"/>
        <end position="340"/>
    </location>
</feature>
<dbReference type="Gene3D" id="1.25.40.10">
    <property type="entry name" value="Tetratricopeptide repeat domain"/>
    <property type="match status" value="1"/>
</dbReference>
<evidence type="ECO:0000256" key="3">
    <source>
        <dbReference type="ARBA" id="ARBA00022448"/>
    </source>
</evidence>
<dbReference type="InterPro" id="IPR000744">
    <property type="entry name" value="NSF_attach"/>
</dbReference>
<dbReference type="GO" id="GO:0005774">
    <property type="term" value="C:vacuolar membrane"/>
    <property type="evidence" value="ECO:0007669"/>
    <property type="project" value="TreeGrafter"/>
</dbReference>
<dbReference type="GO" id="GO:0005483">
    <property type="term" value="F:soluble NSF attachment protein activity"/>
    <property type="evidence" value="ECO:0007669"/>
    <property type="project" value="TreeGrafter"/>
</dbReference>
<evidence type="ECO:0000256" key="7">
    <source>
        <dbReference type="ARBA" id="ARBA00040047"/>
    </source>
</evidence>
<evidence type="ECO:0000256" key="4">
    <source>
        <dbReference type="ARBA" id="ARBA00022892"/>
    </source>
</evidence>
<evidence type="ECO:0000313" key="11">
    <source>
        <dbReference type="EMBL" id="CAG2191098.1"/>
    </source>
</evidence>
<dbReference type="GO" id="GO:0031201">
    <property type="term" value="C:SNARE complex"/>
    <property type="evidence" value="ECO:0007669"/>
    <property type="project" value="TreeGrafter"/>
</dbReference>
<keyword evidence="9" id="KW-0175">Coiled coil</keyword>
<dbReference type="GO" id="GO:0016192">
    <property type="term" value="P:vesicle-mediated transport"/>
    <property type="evidence" value="ECO:0007669"/>
    <property type="project" value="UniProtKB-KW"/>
</dbReference>
<feature type="compositionally biased region" description="Basic and acidic residues" evidence="10">
    <location>
        <begin position="318"/>
        <end position="328"/>
    </location>
</feature>
<accession>A0A8S3QAW8</accession>
<evidence type="ECO:0000256" key="5">
    <source>
        <dbReference type="ARBA" id="ARBA00022927"/>
    </source>
</evidence>
<evidence type="ECO:0000313" key="12">
    <source>
        <dbReference type="Proteomes" id="UP000683360"/>
    </source>
</evidence>
<dbReference type="GO" id="GO:0006886">
    <property type="term" value="P:intracellular protein transport"/>
    <property type="evidence" value="ECO:0007669"/>
    <property type="project" value="InterPro"/>
</dbReference>
<comment type="caution">
    <text evidence="11">The sequence shown here is derived from an EMBL/GenBank/DDBJ whole genome shotgun (WGS) entry which is preliminary data.</text>
</comment>
<dbReference type="Proteomes" id="UP000683360">
    <property type="component" value="Unassembled WGS sequence"/>
</dbReference>
<dbReference type="OrthoDB" id="26569at2759"/>